<gene>
    <name evidence="1" type="ORF">PHYBLDRAFT_175448</name>
</gene>
<reference evidence="2" key="1">
    <citation type="submission" date="2015-06" db="EMBL/GenBank/DDBJ databases">
        <title>Expansion of signal transduction pathways in fungi by whole-genome duplication.</title>
        <authorList>
            <consortium name="DOE Joint Genome Institute"/>
            <person name="Corrochano L.M."/>
            <person name="Kuo A."/>
            <person name="Marcet-Houben M."/>
            <person name="Polaino S."/>
            <person name="Salamov A."/>
            <person name="Villalobos J.M."/>
            <person name="Alvarez M.I."/>
            <person name="Avalos J."/>
            <person name="Benito E.P."/>
            <person name="Benoit I."/>
            <person name="Burger G."/>
            <person name="Camino L.P."/>
            <person name="Canovas D."/>
            <person name="Cerda-Olmedo E."/>
            <person name="Cheng J.-F."/>
            <person name="Dominguez A."/>
            <person name="Elias M."/>
            <person name="Eslava A.P."/>
            <person name="Glaser F."/>
            <person name="Grimwood J."/>
            <person name="Gutierrez G."/>
            <person name="Heitman J."/>
            <person name="Henrissat B."/>
            <person name="Iturriaga E.A."/>
            <person name="Lang B.F."/>
            <person name="Lavin J.L."/>
            <person name="Lee S."/>
            <person name="Li W."/>
            <person name="Lindquist E."/>
            <person name="Lopez-Garcia S."/>
            <person name="Luque E.M."/>
            <person name="Marcos A.T."/>
            <person name="Martin J."/>
            <person name="McCluskey K."/>
            <person name="Medina H.R."/>
            <person name="Miralles-Duran A."/>
            <person name="Miyazaki A."/>
            <person name="Munoz-Torres E."/>
            <person name="Oguiza J.A."/>
            <person name="Ohm R."/>
            <person name="Olmedo M."/>
            <person name="Orejas M."/>
            <person name="Ortiz-Castellanos L."/>
            <person name="Pisabarro A.G."/>
            <person name="Rodriguez-Romero J."/>
            <person name="Ruiz-Herrera J."/>
            <person name="Ruiz-Vazquez R."/>
            <person name="Sanz C."/>
            <person name="Schackwitz W."/>
            <person name="Schmutz J."/>
            <person name="Shahriari M."/>
            <person name="Shelest E."/>
            <person name="Silva-Franco F."/>
            <person name="Soanes D."/>
            <person name="Syed K."/>
            <person name="Tagua V.G."/>
            <person name="Talbot N.J."/>
            <person name="Thon M."/>
            <person name="De vries R.P."/>
            <person name="Wiebenga A."/>
            <person name="Yadav J.S."/>
            <person name="Braun E.L."/>
            <person name="Baker S."/>
            <person name="Garre V."/>
            <person name="Horwitz B."/>
            <person name="Torres-Martinez S."/>
            <person name="Idnurm A."/>
            <person name="Herrera-Estrella A."/>
            <person name="Gabaldon T."/>
            <person name="Grigoriev I.V."/>
        </authorList>
    </citation>
    <scope>NUCLEOTIDE SEQUENCE [LARGE SCALE GENOMIC DNA]</scope>
    <source>
        <strain evidence="2">NRRL 1555(-)</strain>
    </source>
</reference>
<name>A0A162ZE16_PHYB8</name>
<evidence type="ECO:0000313" key="1">
    <source>
        <dbReference type="EMBL" id="OAD66151.1"/>
    </source>
</evidence>
<proteinExistence type="predicted"/>
<protein>
    <submittedName>
        <fullName evidence="1">Uncharacterized protein</fullName>
    </submittedName>
</protein>
<organism evidence="1 2">
    <name type="scientific">Phycomyces blakesleeanus (strain ATCC 8743b / DSM 1359 / FGSC 10004 / NBRC 33097 / NRRL 1555)</name>
    <dbReference type="NCBI Taxonomy" id="763407"/>
    <lineage>
        <taxon>Eukaryota</taxon>
        <taxon>Fungi</taxon>
        <taxon>Fungi incertae sedis</taxon>
        <taxon>Mucoromycota</taxon>
        <taxon>Mucoromycotina</taxon>
        <taxon>Mucoromycetes</taxon>
        <taxon>Mucorales</taxon>
        <taxon>Phycomycetaceae</taxon>
        <taxon>Phycomyces</taxon>
    </lineage>
</organism>
<dbReference type="AlphaFoldDB" id="A0A162ZE16"/>
<dbReference type="VEuPathDB" id="FungiDB:PHYBLDRAFT_175448"/>
<evidence type="ECO:0000313" key="2">
    <source>
        <dbReference type="Proteomes" id="UP000077315"/>
    </source>
</evidence>
<dbReference type="EMBL" id="KV441005">
    <property type="protein sequence ID" value="OAD66151.1"/>
    <property type="molecule type" value="Genomic_DNA"/>
</dbReference>
<dbReference type="Proteomes" id="UP000077315">
    <property type="component" value="Unassembled WGS sequence"/>
</dbReference>
<dbReference type="RefSeq" id="XP_018284191.1">
    <property type="nucleotide sequence ID" value="XM_018437488.1"/>
</dbReference>
<keyword evidence="2" id="KW-1185">Reference proteome</keyword>
<sequence>MILTCGKAVNDTPFADSIKIQLIYLRPGLMYMRLHFNCCLVALMYMVQDHWQWLSFERLPIMEGKESYRQDVLIVQIHTNRLVIDVSYYVSTVWSREPHRGRAKWDIFSKSRINLGAKGNDLCHFGNIHAKVLLVKFTVGYHRGQHLLHQRKLILLTLFQVCKYMETIPTIRLGVKHQQNGNLVDLSRQSKVMHIFVLVF</sequence>
<dbReference type="InParanoid" id="A0A162ZE16"/>
<accession>A0A162ZE16</accession>
<dbReference type="GeneID" id="28998394"/>